<evidence type="ECO:0000313" key="2">
    <source>
        <dbReference type="Proteomes" id="UP000194161"/>
    </source>
</evidence>
<organism evidence="1 2">
    <name type="scientific">Bordetella genomosp. 13</name>
    <dbReference type="NCBI Taxonomy" id="463040"/>
    <lineage>
        <taxon>Bacteria</taxon>
        <taxon>Pseudomonadati</taxon>
        <taxon>Pseudomonadota</taxon>
        <taxon>Betaproteobacteria</taxon>
        <taxon>Burkholderiales</taxon>
        <taxon>Alcaligenaceae</taxon>
        <taxon>Bordetella</taxon>
    </lineage>
</organism>
<dbReference type="KEGG" id="bgm:CAL15_14945"/>
<evidence type="ECO:0000313" key="1">
    <source>
        <dbReference type="EMBL" id="ARP95565.1"/>
    </source>
</evidence>
<keyword evidence="2" id="KW-1185">Reference proteome</keyword>
<proteinExistence type="predicted"/>
<protein>
    <submittedName>
        <fullName evidence="1">Uncharacterized protein</fullName>
    </submittedName>
</protein>
<dbReference type="AlphaFoldDB" id="A0A1W6ZE76"/>
<dbReference type="Proteomes" id="UP000194161">
    <property type="component" value="Chromosome"/>
</dbReference>
<name>A0A1W6ZE76_9BORD</name>
<gene>
    <name evidence="1" type="ORF">CAL15_14945</name>
</gene>
<accession>A0A1W6ZE76</accession>
<reference evidence="1 2" key="1">
    <citation type="submission" date="2017-05" db="EMBL/GenBank/DDBJ databases">
        <title>Complete and WGS of Bordetella genogroups.</title>
        <authorList>
            <person name="Spilker T."/>
            <person name="LiPuma J."/>
        </authorList>
    </citation>
    <scope>NUCLEOTIDE SEQUENCE [LARGE SCALE GENOMIC DNA]</scope>
    <source>
        <strain evidence="1 2">AU7206</strain>
    </source>
</reference>
<sequence>MRSASFSTTLPCLSHHQPVMHFGIRSGSLRMSFGLEMPQEFARALRIVQHQVAHVVERQRNHLADDPLLGHLQLGHCRLTGRCFQRSLHLKLADTHLGRIAVDL</sequence>
<dbReference type="EMBL" id="CP021111">
    <property type="protein sequence ID" value="ARP95565.1"/>
    <property type="molecule type" value="Genomic_DNA"/>
</dbReference>